<dbReference type="AlphaFoldDB" id="A0AA38HH18"/>
<evidence type="ECO:0000256" key="1">
    <source>
        <dbReference type="SAM" id="Phobius"/>
    </source>
</evidence>
<dbReference type="Pfam" id="PF11957">
    <property type="entry name" value="efThoc1"/>
    <property type="match status" value="1"/>
</dbReference>
<keyword evidence="1" id="KW-1133">Transmembrane helix</keyword>
<organism evidence="2 3">
    <name type="scientific">Zophobas morio</name>
    <dbReference type="NCBI Taxonomy" id="2755281"/>
    <lineage>
        <taxon>Eukaryota</taxon>
        <taxon>Metazoa</taxon>
        <taxon>Ecdysozoa</taxon>
        <taxon>Arthropoda</taxon>
        <taxon>Hexapoda</taxon>
        <taxon>Insecta</taxon>
        <taxon>Pterygota</taxon>
        <taxon>Neoptera</taxon>
        <taxon>Endopterygota</taxon>
        <taxon>Coleoptera</taxon>
        <taxon>Polyphaga</taxon>
        <taxon>Cucujiformia</taxon>
        <taxon>Tenebrionidae</taxon>
        <taxon>Zophobas</taxon>
    </lineage>
</organism>
<proteinExistence type="predicted"/>
<dbReference type="InterPro" id="IPR021861">
    <property type="entry name" value="THO_THOC1"/>
</dbReference>
<evidence type="ECO:0000313" key="2">
    <source>
        <dbReference type="EMBL" id="KAJ3615688.1"/>
    </source>
</evidence>
<comment type="caution">
    <text evidence="2">The sequence shown here is derived from an EMBL/GenBank/DDBJ whole genome shotgun (WGS) entry which is preliminary data.</text>
</comment>
<name>A0AA38HH18_9CUCU</name>
<gene>
    <name evidence="2" type="ORF">Zmor_012371</name>
</gene>
<evidence type="ECO:0000313" key="3">
    <source>
        <dbReference type="Proteomes" id="UP001168821"/>
    </source>
</evidence>
<reference evidence="2" key="1">
    <citation type="journal article" date="2023" name="G3 (Bethesda)">
        <title>Whole genome assemblies of Zophobas morio and Tenebrio molitor.</title>
        <authorList>
            <person name="Kaur S."/>
            <person name="Stinson S.A."/>
            <person name="diCenzo G.C."/>
        </authorList>
    </citation>
    <scope>NUCLEOTIDE SEQUENCE</scope>
    <source>
        <strain evidence="2">QUZm001</strain>
    </source>
</reference>
<dbReference type="EMBL" id="JALNTZ010003961">
    <property type="protein sequence ID" value="KAJ3615688.1"/>
    <property type="molecule type" value="Genomic_DNA"/>
</dbReference>
<accession>A0AA38HH18</accession>
<sequence length="194" mass="21614">MSFTKSFGFYRLTLAPLPTVISPTNLLNFSIALLLSSTRYPTKKRGFKPPSPRKLPFGYGFFRAVNTPPEADVVGIDVTPLPMYPKFLTSRRLIGLQLQDPVFRAIIIFQMLILFQFLLNPSSKFCHSAVLSAEALEWVKKVPLCGCAVLFPLALSYSSVDSRALSSYGFPNTPAWEELSWDGDPHVRKRAGAP</sequence>
<keyword evidence="1" id="KW-0812">Transmembrane</keyword>
<keyword evidence="3" id="KW-1185">Reference proteome</keyword>
<keyword evidence="1" id="KW-0472">Membrane</keyword>
<dbReference type="Proteomes" id="UP001168821">
    <property type="component" value="Unassembled WGS sequence"/>
</dbReference>
<feature type="transmembrane region" description="Helical" evidence="1">
    <location>
        <begin position="12"/>
        <end position="35"/>
    </location>
</feature>
<protein>
    <submittedName>
        <fullName evidence="2">Uncharacterized protein</fullName>
    </submittedName>
</protein>